<feature type="region of interest" description="Disordered" evidence="3">
    <location>
        <begin position="1"/>
        <end position="149"/>
    </location>
</feature>
<sequence>MADADPPPRRRSRSRSRSPPRRPKASGGFKWKEKRPTTSEDSRDGGGRDSSDKNLQRGYRDRSPRRDRDRDDRRDRDRDSNNDRSRQNRSPTRRDRDSAAAPRERDATRDRRRSPRRERSPRRDRPRDKAREEKKEKPRQPTVPQEEMIVVTVNDRLGTKAQIPAFPSDTVGQFKIMVAMKVGREPHEILLKRQGERPFKDHITLGDYGVSNGVQVDLEVDTGD</sequence>
<dbReference type="PROSITE" id="PS50053">
    <property type="entry name" value="UBIQUITIN_2"/>
    <property type="match status" value="1"/>
</dbReference>
<evidence type="ECO:0000256" key="1">
    <source>
        <dbReference type="ARBA" id="ARBA00014108"/>
    </source>
</evidence>
<feature type="domain" description="Ubiquitin-like" evidence="4">
    <location>
        <begin position="149"/>
        <end position="218"/>
    </location>
</feature>
<evidence type="ECO:0000313" key="5">
    <source>
        <dbReference type="EMBL" id="KAK4640201.1"/>
    </source>
</evidence>
<keyword evidence="2" id="KW-0833">Ubl conjugation pathway</keyword>
<feature type="compositionally biased region" description="Basic and acidic residues" evidence="3">
    <location>
        <begin position="117"/>
        <end position="139"/>
    </location>
</feature>
<feature type="compositionally biased region" description="Basic residues" evidence="3">
    <location>
        <begin position="9"/>
        <end position="24"/>
    </location>
</feature>
<protein>
    <recommendedName>
        <fullName evidence="1">Ubiquitin-like modifier HUB1</fullName>
    </recommendedName>
</protein>
<feature type="compositionally biased region" description="Basic and acidic residues" evidence="3">
    <location>
        <begin position="30"/>
        <end position="109"/>
    </location>
</feature>
<evidence type="ECO:0000313" key="6">
    <source>
        <dbReference type="Proteomes" id="UP001322138"/>
    </source>
</evidence>
<dbReference type="InterPro" id="IPR029071">
    <property type="entry name" value="Ubiquitin-like_domsf"/>
</dbReference>
<dbReference type="Proteomes" id="UP001322138">
    <property type="component" value="Unassembled WGS sequence"/>
</dbReference>
<dbReference type="InterPro" id="IPR039732">
    <property type="entry name" value="Hub1/Ubl5"/>
</dbReference>
<keyword evidence="6" id="KW-1185">Reference proteome</keyword>
<comment type="caution">
    <text evidence="5">The sequence shown here is derived from an EMBL/GenBank/DDBJ whole genome shotgun (WGS) entry which is preliminary data.</text>
</comment>
<organism evidence="5 6">
    <name type="scientific">Podospora bellae-mahoneyi</name>
    <dbReference type="NCBI Taxonomy" id="2093777"/>
    <lineage>
        <taxon>Eukaryota</taxon>
        <taxon>Fungi</taxon>
        <taxon>Dikarya</taxon>
        <taxon>Ascomycota</taxon>
        <taxon>Pezizomycotina</taxon>
        <taxon>Sordariomycetes</taxon>
        <taxon>Sordariomycetidae</taxon>
        <taxon>Sordariales</taxon>
        <taxon>Podosporaceae</taxon>
        <taxon>Podospora</taxon>
    </lineage>
</organism>
<dbReference type="RefSeq" id="XP_062729177.1">
    <property type="nucleotide sequence ID" value="XM_062880942.1"/>
</dbReference>
<dbReference type="PANTHER" id="PTHR13042">
    <property type="entry name" value="UBIQUITIN-LIKE PROTEIN 5"/>
    <property type="match status" value="1"/>
</dbReference>
<dbReference type="GeneID" id="87900424"/>
<dbReference type="InterPro" id="IPR000626">
    <property type="entry name" value="Ubiquitin-like_dom"/>
</dbReference>
<accession>A0ABR0F897</accession>
<evidence type="ECO:0000259" key="4">
    <source>
        <dbReference type="PROSITE" id="PS50053"/>
    </source>
</evidence>
<evidence type="ECO:0000256" key="3">
    <source>
        <dbReference type="SAM" id="MobiDB-lite"/>
    </source>
</evidence>
<dbReference type="SUPFAM" id="SSF54236">
    <property type="entry name" value="Ubiquitin-like"/>
    <property type="match status" value="1"/>
</dbReference>
<dbReference type="EMBL" id="JAFFGZ010000008">
    <property type="protein sequence ID" value="KAK4640201.1"/>
    <property type="molecule type" value="Genomic_DNA"/>
</dbReference>
<evidence type="ECO:0000256" key="2">
    <source>
        <dbReference type="ARBA" id="ARBA00022786"/>
    </source>
</evidence>
<name>A0ABR0F897_9PEZI</name>
<proteinExistence type="predicted"/>
<gene>
    <name evidence="5" type="primary">HUB1</name>
    <name evidence="5" type="ORF">QC761_604900</name>
</gene>
<dbReference type="Gene3D" id="3.10.20.90">
    <property type="entry name" value="Phosphatidylinositol 3-kinase Catalytic Subunit, Chain A, domain 1"/>
    <property type="match status" value="1"/>
</dbReference>
<reference evidence="5 6" key="1">
    <citation type="journal article" date="2023" name="bioRxiv">
        <title>High-quality genome assemblies of four members of thePodospora anserinaspecies complex.</title>
        <authorList>
            <person name="Ament-Velasquez S.L."/>
            <person name="Vogan A.A."/>
            <person name="Wallerman O."/>
            <person name="Hartmann F."/>
            <person name="Gautier V."/>
            <person name="Silar P."/>
            <person name="Giraud T."/>
            <person name="Johannesson H."/>
        </authorList>
    </citation>
    <scope>NUCLEOTIDE SEQUENCE [LARGE SCALE GENOMIC DNA]</scope>
    <source>
        <strain evidence="5 6">CBS 112042</strain>
    </source>
</reference>